<name>A0A139HIC1_9PEZI</name>
<protein>
    <recommendedName>
        <fullName evidence="6">4-hydroxythreonine-4-phosphate dehydrogenase</fullName>
    </recommendedName>
</protein>
<dbReference type="EMBL" id="LFZN01000045">
    <property type="protein sequence ID" value="KXT02136.1"/>
    <property type="molecule type" value="Genomic_DNA"/>
</dbReference>
<dbReference type="OrthoDB" id="3758478at2759"/>
<sequence>MDLHASTVRPRIGVMLGDQAGVGPELIAKLLSDPESVRKADIFVLADRSELDDAIADAGNAKIPIAEVASSKGIQILDDGSAPKQKFAKRQETQQGGERCMYQFKRGLQLWRENKIDALVFAPLNKTSLKKAGMTEEDELRWLAKQLGFEGTTSEINIAGPLWTARVTSHIGIEKVAGMISKESTLQAIELLHRLRWESGIEKPRLAVCALNPHNGEHGAFGRQEIEHIAPAVREAQSKGIDVQGPFPCDTIFLKRHHFDGIVTMYHDQGQIALKLLSFEGGVTVQGGLPMIIATPAHGTAFDIVGKNVASVTSTQQAFNVAVTMASRRLLKQRAQDGESVAAEKPTPTFSAVEVHSCC</sequence>
<dbReference type="GO" id="GO:0046872">
    <property type="term" value="F:metal ion binding"/>
    <property type="evidence" value="ECO:0007669"/>
    <property type="project" value="UniProtKB-KW"/>
</dbReference>
<dbReference type="Proteomes" id="UP000070133">
    <property type="component" value="Unassembled WGS sequence"/>
</dbReference>
<evidence type="ECO:0008006" key="6">
    <source>
        <dbReference type="Google" id="ProtNLM"/>
    </source>
</evidence>
<keyword evidence="2" id="KW-0560">Oxidoreductase</keyword>
<dbReference type="STRING" id="321146.A0A139HIC1"/>
<dbReference type="AlphaFoldDB" id="A0A139HIC1"/>
<dbReference type="PANTHER" id="PTHR30004:SF3">
    <property type="entry name" value="4-HYDROXYTHREONINE-4-PHOSPHATE DEHYDROGENASE 2-RELATED"/>
    <property type="match status" value="1"/>
</dbReference>
<dbReference type="EMBL" id="LFZN01000045">
    <property type="protein sequence ID" value="KXT02137.1"/>
    <property type="molecule type" value="Genomic_DNA"/>
</dbReference>
<keyword evidence="1" id="KW-0479">Metal-binding</keyword>
<evidence type="ECO:0000256" key="2">
    <source>
        <dbReference type="ARBA" id="ARBA00023002"/>
    </source>
</evidence>
<keyword evidence="5" id="KW-1185">Reference proteome</keyword>
<dbReference type="SUPFAM" id="SSF53659">
    <property type="entry name" value="Isocitrate/Isopropylmalate dehydrogenase-like"/>
    <property type="match status" value="1"/>
</dbReference>
<evidence type="ECO:0000256" key="1">
    <source>
        <dbReference type="ARBA" id="ARBA00022723"/>
    </source>
</evidence>
<dbReference type="Pfam" id="PF04166">
    <property type="entry name" value="PdxA"/>
    <property type="match status" value="1"/>
</dbReference>
<gene>
    <name evidence="4" type="ORF">AC578_5937</name>
</gene>
<dbReference type="GO" id="GO:0051287">
    <property type="term" value="F:NAD binding"/>
    <property type="evidence" value="ECO:0007669"/>
    <property type="project" value="InterPro"/>
</dbReference>
<evidence type="ECO:0000313" key="4">
    <source>
        <dbReference type="EMBL" id="KXT02137.1"/>
    </source>
</evidence>
<proteinExistence type="predicted"/>
<reference evidence="4 5" key="1">
    <citation type="submission" date="2015-07" db="EMBL/GenBank/DDBJ databases">
        <title>Comparative genomics of the Sigatoka disease complex on banana suggests a link between parallel evolutionary changes in Pseudocercospora fijiensis and Pseudocercospora eumusae and increased virulence on the banana host.</title>
        <authorList>
            <person name="Chang T.-C."/>
            <person name="Salvucci A."/>
            <person name="Crous P.W."/>
            <person name="Stergiopoulos I."/>
        </authorList>
    </citation>
    <scope>NUCLEOTIDE SEQUENCE [LARGE SCALE GENOMIC DNA]</scope>
    <source>
        <strain evidence="4 5">CBS 114824</strain>
    </source>
</reference>
<evidence type="ECO:0000313" key="5">
    <source>
        <dbReference type="Proteomes" id="UP000070133"/>
    </source>
</evidence>
<dbReference type="PANTHER" id="PTHR30004">
    <property type="entry name" value="4-HYDROXYTHREONINE-4-PHOSPHATE DEHYDROGENASE"/>
    <property type="match status" value="1"/>
</dbReference>
<dbReference type="GO" id="GO:0016491">
    <property type="term" value="F:oxidoreductase activity"/>
    <property type="evidence" value="ECO:0007669"/>
    <property type="project" value="UniProtKB-KW"/>
</dbReference>
<dbReference type="Gene3D" id="3.40.718.10">
    <property type="entry name" value="Isopropylmalate Dehydrogenase"/>
    <property type="match status" value="1"/>
</dbReference>
<accession>A0A139HIC1</accession>
<organism evidence="4 5">
    <name type="scientific">Pseudocercospora eumusae</name>
    <dbReference type="NCBI Taxonomy" id="321146"/>
    <lineage>
        <taxon>Eukaryota</taxon>
        <taxon>Fungi</taxon>
        <taxon>Dikarya</taxon>
        <taxon>Ascomycota</taxon>
        <taxon>Pezizomycotina</taxon>
        <taxon>Dothideomycetes</taxon>
        <taxon>Dothideomycetidae</taxon>
        <taxon>Mycosphaerellales</taxon>
        <taxon>Mycosphaerellaceae</taxon>
        <taxon>Pseudocercospora</taxon>
    </lineage>
</organism>
<keyword evidence="3" id="KW-0520">NAD</keyword>
<dbReference type="InterPro" id="IPR005255">
    <property type="entry name" value="PdxA_fam"/>
</dbReference>
<comment type="caution">
    <text evidence="4">The sequence shown here is derived from an EMBL/GenBank/DDBJ whole genome shotgun (WGS) entry which is preliminary data.</text>
</comment>
<evidence type="ECO:0000256" key="3">
    <source>
        <dbReference type="ARBA" id="ARBA00023027"/>
    </source>
</evidence>